<dbReference type="PRINTS" id="PR00821">
    <property type="entry name" value="TAGLIPASE"/>
</dbReference>
<keyword evidence="3" id="KW-0964">Secreted</keyword>
<protein>
    <recommendedName>
        <fullName evidence="5">Lipase domain-containing protein</fullName>
    </recommendedName>
</protein>
<dbReference type="GO" id="GO:0016042">
    <property type="term" value="P:lipid catabolic process"/>
    <property type="evidence" value="ECO:0007669"/>
    <property type="project" value="TreeGrafter"/>
</dbReference>
<evidence type="ECO:0000259" key="5">
    <source>
        <dbReference type="Pfam" id="PF00151"/>
    </source>
</evidence>
<dbReference type="Gene3D" id="3.40.50.1820">
    <property type="entry name" value="alpha/beta hydrolase"/>
    <property type="match status" value="1"/>
</dbReference>
<dbReference type="InterPro" id="IPR029058">
    <property type="entry name" value="AB_hydrolase_fold"/>
</dbReference>
<dbReference type="PANTHER" id="PTHR11610:SF169">
    <property type="entry name" value="GH15759P-RELATED"/>
    <property type="match status" value="1"/>
</dbReference>
<evidence type="ECO:0000256" key="1">
    <source>
        <dbReference type="ARBA" id="ARBA00004613"/>
    </source>
</evidence>
<reference evidence="7" key="1">
    <citation type="submission" date="2020-01" db="EMBL/GenBank/DDBJ databases">
        <title>Draft genome sequence of the Termite Coptotermes fromosanus.</title>
        <authorList>
            <person name="Itakura S."/>
            <person name="Yosikawa Y."/>
            <person name="Umezawa K."/>
        </authorList>
    </citation>
    <scope>NUCLEOTIDE SEQUENCE [LARGE SCALE GENOMIC DNA]</scope>
</reference>
<feature type="non-terminal residue" evidence="6">
    <location>
        <position position="1"/>
    </location>
</feature>
<proteinExistence type="inferred from homology"/>
<dbReference type="SUPFAM" id="SSF53474">
    <property type="entry name" value="alpha/beta-Hydrolases"/>
    <property type="match status" value="1"/>
</dbReference>
<dbReference type="InterPro" id="IPR000734">
    <property type="entry name" value="TAG_lipase"/>
</dbReference>
<dbReference type="GO" id="GO:0017171">
    <property type="term" value="F:serine hydrolase activity"/>
    <property type="evidence" value="ECO:0007669"/>
    <property type="project" value="TreeGrafter"/>
</dbReference>
<keyword evidence="7" id="KW-1185">Reference proteome</keyword>
<dbReference type="EMBL" id="BLKM01000712">
    <property type="protein sequence ID" value="GFG37691.1"/>
    <property type="molecule type" value="Genomic_DNA"/>
</dbReference>
<dbReference type="CDD" id="cd00707">
    <property type="entry name" value="Pancreat_lipase_like"/>
    <property type="match status" value="1"/>
</dbReference>
<dbReference type="GO" id="GO:0016298">
    <property type="term" value="F:lipase activity"/>
    <property type="evidence" value="ECO:0007669"/>
    <property type="project" value="InterPro"/>
</dbReference>
<evidence type="ECO:0000256" key="3">
    <source>
        <dbReference type="ARBA" id="ARBA00022525"/>
    </source>
</evidence>
<dbReference type="AlphaFoldDB" id="A0A6L2PYI1"/>
<comment type="caution">
    <text evidence="6">The sequence shown here is derived from an EMBL/GenBank/DDBJ whole genome shotgun (WGS) entry which is preliminary data.</text>
</comment>
<dbReference type="FunCoup" id="A0A6L2PYI1">
    <property type="interactions" value="16"/>
</dbReference>
<evidence type="ECO:0000256" key="2">
    <source>
        <dbReference type="ARBA" id="ARBA00010701"/>
    </source>
</evidence>
<organism evidence="6 7">
    <name type="scientific">Coptotermes formosanus</name>
    <name type="common">Formosan subterranean termite</name>
    <dbReference type="NCBI Taxonomy" id="36987"/>
    <lineage>
        <taxon>Eukaryota</taxon>
        <taxon>Metazoa</taxon>
        <taxon>Ecdysozoa</taxon>
        <taxon>Arthropoda</taxon>
        <taxon>Hexapoda</taxon>
        <taxon>Insecta</taxon>
        <taxon>Pterygota</taxon>
        <taxon>Neoptera</taxon>
        <taxon>Polyneoptera</taxon>
        <taxon>Dictyoptera</taxon>
        <taxon>Blattodea</taxon>
        <taxon>Blattoidea</taxon>
        <taxon>Termitoidae</taxon>
        <taxon>Rhinotermitidae</taxon>
        <taxon>Coptotermes</taxon>
    </lineage>
</organism>
<dbReference type="PANTHER" id="PTHR11610">
    <property type="entry name" value="LIPASE"/>
    <property type="match status" value="1"/>
</dbReference>
<evidence type="ECO:0000256" key="4">
    <source>
        <dbReference type="RuleBase" id="RU004262"/>
    </source>
</evidence>
<name>A0A6L2PYI1_COPFO</name>
<dbReference type="GO" id="GO:0005615">
    <property type="term" value="C:extracellular space"/>
    <property type="evidence" value="ECO:0007669"/>
    <property type="project" value="TreeGrafter"/>
</dbReference>
<sequence>QEPIKIRLRPKVHSRFGCPIDEREDISFLLYTRFNAWDSQRLYLNDDMSLINSHFNVIDPTVVFIHGFTETADSLSASTVRDAYLKRGSYNVVLVDWNSLSALPWYSAAVKNCQVVGKYVAKFLDYLNSRGIPLSKVHIIGFSLGAEVAGFTGQNLRYGMAPRLHRITGLDPAYPLFKRSNTKLRLSEEDAIFVDVIHTDAGVLGFPSQIGHADFYPNGGKPLQPGCDLASIHNRSSFEDLVFCSHQRSWKYYAESVNNEFGFPASRCRKWLDFRIGRCSTGYGTAYMGIAASPR</sequence>
<dbReference type="FunFam" id="3.40.50.1820:FF:000122">
    <property type="entry name" value="Vitellogenin-3-like Protein"/>
    <property type="match status" value="1"/>
</dbReference>
<gene>
    <name evidence="6" type="ORF">Cfor_12175</name>
</gene>
<comment type="similarity">
    <text evidence="2 4">Belongs to the AB hydrolase superfamily. Lipase family.</text>
</comment>
<evidence type="ECO:0000313" key="6">
    <source>
        <dbReference type="EMBL" id="GFG37691.1"/>
    </source>
</evidence>
<dbReference type="InterPro" id="IPR013818">
    <property type="entry name" value="Lipase"/>
</dbReference>
<dbReference type="InterPro" id="IPR033906">
    <property type="entry name" value="Lipase_N"/>
</dbReference>
<dbReference type="InParanoid" id="A0A6L2PYI1"/>
<evidence type="ECO:0000313" key="7">
    <source>
        <dbReference type="Proteomes" id="UP000502823"/>
    </source>
</evidence>
<feature type="domain" description="Lipase" evidence="5">
    <location>
        <begin position="23"/>
        <end position="291"/>
    </location>
</feature>
<dbReference type="Pfam" id="PF00151">
    <property type="entry name" value="Lipase"/>
    <property type="match status" value="1"/>
</dbReference>
<dbReference type="Proteomes" id="UP000502823">
    <property type="component" value="Unassembled WGS sequence"/>
</dbReference>
<dbReference type="OrthoDB" id="199913at2759"/>
<comment type="subcellular location">
    <subcellularLocation>
        <location evidence="1">Secreted</location>
    </subcellularLocation>
</comment>
<accession>A0A6L2PYI1</accession>